<feature type="compositionally biased region" description="Low complexity" evidence="1">
    <location>
        <begin position="361"/>
        <end position="381"/>
    </location>
</feature>
<feature type="compositionally biased region" description="Basic and acidic residues" evidence="1">
    <location>
        <begin position="387"/>
        <end position="401"/>
    </location>
</feature>
<dbReference type="RefSeq" id="WP_130587093.1">
    <property type="nucleotide sequence ID" value="NZ_AP019389.1"/>
</dbReference>
<dbReference type="EMBL" id="AP019389">
    <property type="protein sequence ID" value="BBI21688.1"/>
    <property type="molecule type" value="Genomic_DNA"/>
</dbReference>
<dbReference type="AlphaFoldDB" id="A0A3T1CLH0"/>
<proteinExistence type="predicted"/>
<organism evidence="2 3">
    <name type="scientific">Qipengyuania flava</name>
    <dbReference type="NCBI Taxonomy" id="192812"/>
    <lineage>
        <taxon>Bacteria</taxon>
        <taxon>Pseudomonadati</taxon>
        <taxon>Pseudomonadota</taxon>
        <taxon>Alphaproteobacteria</taxon>
        <taxon>Sphingomonadales</taxon>
        <taxon>Erythrobacteraceae</taxon>
        <taxon>Qipengyuania</taxon>
    </lineage>
</organism>
<sequence length="425" mass="42267">MTIFSSLPKSPDVLSFLAGLEGGKSPKSVPSEGADGFAELLDQLSAVLPADAEALGLLTGRQDAGLPGGKDLPVDLAGLPVAAEGTGGEAAAGPQLGLAVAPLAAAHLALGSKTDNAGVTTEANAADPRAGVAIAQASSAKEGDTAKAELKLHISAAPAPQDARDTQPSAQQHMRAAIELPLASAKPESPSTATSAERAALSAPVAIRTGDTAASTGEGEGRANDDTAFADKTAAAPRAASNGEAAKPVAQAFILPGAETSADVRPLPSSARPIASDQFANVERVVDQIMAARQADLSKPAAIAVAHREFGQLTVTFDRTADGMNVEVAAQDGETQRALAAAMANERPVARQHDGASIAANTTNANAPAGGERGSGTNASGNGAGHADTDERHSPGSDHRGRQGGSASQSQPHAAPSSSDDALYA</sequence>
<evidence type="ECO:0008006" key="4">
    <source>
        <dbReference type="Google" id="ProtNLM"/>
    </source>
</evidence>
<gene>
    <name evidence="2" type="ORF">EKJ_25350</name>
</gene>
<accession>A0A3T1CLH0</accession>
<name>A0A3T1CLH0_9SPHN</name>
<evidence type="ECO:0000256" key="1">
    <source>
        <dbReference type="SAM" id="MobiDB-lite"/>
    </source>
</evidence>
<keyword evidence="3" id="KW-1185">Reference proteome</keyword>
<dbReference type="Proteomes" id="UP000290057">
    <property type="component" value="Chromosome"/>
</dbReference>
<feature type="compositionally biased region" description="Low complexity" evidence="1">
    <location>
        <begin position="406"/>
        <end position="425"/>
    </location>
</feature>
<evidence type="ECO:0000313" key="2">
    <source>
        <dbReference type="EMBL" id="BBI21688.1"/>
    </source>
</evidence>
<reference evidence="2 3" key="1">
    <citation type="submission" date="2019-01" db="EMBL/GenBank/DDBJ databases">
        <title>Complete genome sequence of Erythrobacter flavus KJ5.</title>
        <authorList>
            <person name="Kanesaki Y."/>
            <person name="Brotosudarmo T."/>
            <person name="Moriuchi R."/>
            <person name="Awai K."/>
        </authorList>
    </citation>
    <scope>NUCLEOTIDE SEQUENCE [LARGE SCALE GENOMIC DNA]</scope>
    <source>
        <strain evidence="2 3">KJ5</strain>
    </source>
</reference>
<feature type="region of interest" description="Disordered" evidence="1">
    <location>
        <begin position="361"/>
        <end position="425"/>
    </location>
</feature>
<evidence type="ECO:0000313" key="3">
    <source>
        <dbReference type="Proteomes" id="UP000290057"/>
    </source>
</evidence>
<protein>
    <recommendedName>
        <fullName evidence="4">Flagellar hook-length control protein FliK</fullName>
    </recommendedName>
</protein>